<name>A0A0N7IG25_9BACE</name>
<dbReference type="PATRIC" id="fig|246787.4.peg.4759"/>
<proteinExistence type="predicted"/>
<gene>
    <name evidence="1" type="ORF">BcellWH2_04604</name>
</gene>
<dbReference type="KEGG" id="bcel:BcellWH2_04604"/>
<protein>
    <submittedName>
        <fullName evidence="1">Uncharacterized protein</fullName>
    </submittedName>
</protein>
<evidence type="ECO:0000313" key="2">
    <source>
        <dbReference type="Proteomes" id="UP000061809"/>
    </source>
</evidence>
<accession>A0A0N7IG25</accession>
<dbReference type="AlphaFoldDB" id="A0A0N7IG25"/>
<organism evidence="1 2">
    <name type="scientific">Bacteroides cellulosilyticus</name>
    <dbReference type="NCBI Taxonomy" id="246787"/>
    <lineage>
        <taxon>Bacteria</taxon>
        <taxon>Pseudomonadati</taxon>
        <taxon>Bacteroidota</taxon>
        <taxon>Bacteroidia</taxon>
        <taxon>Bacteroidales</taxon>
        <taxon>Bacteroidaceae</taxon>
        <taxon>Bacteroides</taxon>
    </lineage>
</organism>
<dbReference type="EMBL" id="CP012801">
    <property type="protein sequence ID" value="ALJ61819.1"/>
    <property type="molecule type" value="Genomic_DNA"/>
</dbReference>
<sequence length="31" mass="3557">MWLLDVVEGKRMTVRSLKEKLGALSKNEPID</sequence>
<reference evidence="1 2" key="1">
    <citation type="journal article" date="2015" name="Science">
        <title>Genetic determinants of in vivo fitness and diet responsiveness in multiple human gut Bacteroides.</title>
        <authorList>
            <person name="Wu M."/>
            <person name="McNulty N.P."/>
            <person name="Rodionov D.A."/>
            <person name="Khoroshkin M.S."/>
            <person name="Griffin N.W."/>
            <person name="Cheng J."/>
            <person name="Latreille P."/>
            <person name="Kerstetter R.A."/>
            <person name="Terrapon N."/>
            <person name="Henrissat B."/>
            <person name="Osterman A.L."/>
            <person name="Gordon J.I."/>
        </authorList>
    </citation>
    <scope>NUCLEOTIDE SEQUENCE [LARGE SCALE GENOMIC DNA]</scope>
    <source>
        <strain evidence="1 2">WH2</strain>
    </source>
</reference>
<dbReference type="Proteomes" id="UP000061809">
    <property type="component" value="Chromosome"/>
</dbReference>
<evidence type="ECO:0000313" key="1">
    <source>
        <dbReference type="EMBL" id="ALJ61819.1"/>
    </source>
</evidence>